<dbReference type="Proteomes" id="UP000326169">
    <property type="component" value="Unassembled WGS sequence"/>
</dbReference>
<sequence length="68" mass="7841">MTEPKNQQLTHALNQLIGDYGIQTVLDSLADRCLKEADFLRSDRSTDLAENWEEIGKGLKHILSRWQE</sequence>
<protein>
    <submittedName>
        <fullName evidence="1">Uncharacterized protein</fullName>
    </submittedName>
</protein>
<gene>
    <name evidence="1" type="ORF">NIES46_23030</name>
</gene>
<organism evidence="1 2">
    <name type="scientific">Limnospira platensis NIES-46</name>
    <dbReference type="NCBI Taxonomy" id="1236695"/>
    <lineage>
        <taxon>Bacteria</taxon>
        <taxon>Bacillati</taxon>
        <taxon>Cyanobacteriota</taxon>
        <taxon>Cyanophyceae</taxon>
        <taxon>Oscillatoriophycideae</taxon>
        <taxon>Oscillatoriales</taxon>
        <taxon>Sirenicapillariaceae</taxon>
        <taxon>Limnospira</taxon>
    </lineage>
</organism>
<dbReference type="GeneID" id="301683149"/>
<dbReference type="EMBL" id="BIMW01000091">
    <property type="protein sequence ID" value="GCE94249.1"/>
    <property type="molecule type" value="Genomic_DNA"/>
</dbReference>
<evidence type="ECO:0000313" key="2">
    <source>
        <dbReference type="Proteomes" id="UP000326169"/>
    </source>
</evidence>
<reference evidence="1 2" key="1">
    <citation type="journal article" date="2019" name="J Genomics">
        <title>The Draft Genome of a Hydrogen-producing Cyanobacterium, Arthrospira platensis NIES-46.</title>
        <authorList>
            <person name="Suzuki S."/>
            <person name="Yamaguchi H."/>
            <person name="Kawachi M."/>
        </authorList>
    </citation>
    <scope>NUCLEOTIDE SEQUENCE [LARGE SCALE GENOMIC DNA]</scope>
    <source>
        <strain evidence="1 2">NIES-46</strain>
    </source>
</reference>
<dbReference type="RefSeq" id="WP_006619934.1">
    <property type="nucleotide sequence ID" value="NZ_BIMW01000091.1"/>
</dbReference>
<name>A0A5M3TA29_LIMPL</name>
<keyword evidence="2" id="KW-1185">Reference proteome</keyword>
<accession>A0A5M3TA29</accession>
<evidence type="ECO:0000313" key="1">
    <source>
        <dbReference type="EMBL" id="GCE94249.1"/>
    </source>
</evidence>
<comment type="caution">
    <text evidence="1">The sequence shown here is derived from an EMBL/GenBank/DDBJ whole genome shotgun (WGS) entry which is preliminary data.</text>
</comment>
<proteinExistence type="predicted"/>